<dbReference type="EMBL" id="FNDZ01000001">
    <property type="protein sequence ID" value="SDH87619.1"/>
    <property type="molecule type" value="Genomic_DNA"/>
</dbReference>
<dbReference type="RefSeq" id="WP_031572688.1">
    <property type="nucleotide sequence ID" value="NZ_DAMANS010000003.1"/>
</dbReference>
<evidence type="ECO:0000313" key="2">
    <source>
        <dbReference type="EMBL" id="SDH87619.1"/>
    </source>
</evidence>
<dbReference type="InterPro" id="IPR045515">
    <property type="entry name" value="DUF6440"/>
</dbReference>
<dbReference type="AlphaFoldDB" id="A0A1G8FZR2"/>
<protein>
    <recommendedName>
        <fullName evidence="1">DUF6440 domain-containing protein</fullName>
    </recommendedName>
</protein>
<evidence type="ECO:0000259" key="1">
    <source>
        <dbReference type="Pfam" id="PF20037"/>
    </source>
</evidence>
<gene>
    <name evidence="2" type="ORF">SAMN05421804_10194</name>
</gene>
<reference evidence="2 3" key="1">
    <citation type="submission" date="2016-10" db="EMBL/GenBank/DDBJ databases">
        <authorList>
            <person name="de Groot N.N."/>
        </authorList>
    </citation>
    <scope>NUCLEOTIDE SEQUENCE [LARGE SCALE GENOMIC DNA]</scope>
    <source>
        <strain evidence="2 3">CGMCC 1.5058</strain>
    </source>
</reference>
<dbReference type="Proteomes" id="UP000183255">
    <property type="component" value="Unassembled WGS sequence"/>
</dbReference>
<evidence type="ECO:0000313" key="3">
    <source>
        <dbReference type="Proteomes" id="UP000183255"/>
    </source>
</evidence>
<sequence length="62" mass="6901">MKTDDRFIKTFSQGKLNVMEIWVDKETGVNYLYHSAGYGAGLTVLLGQDGKPVVTPVHTLPY</sequence>
<proteinExistence type="predicted"/>
<organism evidence="2 3">
    <name type="scientific">Proteiniclasticum ruminis</name>
    <dbReference type="NCBI Taxonomy" id="398199"/>
    <lineage>
        <taxon>Bacteria</taxon>
        <taxon>Bacillati</taxon>
        <taxon>Bacillota</taxon>
        <taxon>Clostridia</taxon>
        <taxon>Eubacteriales</taxon>
        <taxon>Clostridiaceae</taxon>
        <taxon>Proteiniclasticum</taxon>
    </lineage>
</organism>
<dbReference type="Pfam" id="PF20037">
    <property type="entry name" value="DUF6440"/>
    <property type="match status" value="1"/>
</dbReference>
<accession>A0A1G8FZR2</accession>
<name>A0A1G8FZR2_9CLOT</name>
<feature type="domain" description="DUF6440" evidence="1">
    <location>
        <begin position="6"/>
        <end position="55"/>
    </location>
</feature>